<gene>
    <name evidence="1" type="ORF">P378_16875</name>
</gene>
<dbReference type="RefSeq" id="WP_238473288.1">
    <property type="nucleotide sequence ID" value="NZ_AWQQ01000095.1"/>
</dbReference>
<protein>
    <recommendedName>
        <fullName evidence="3">Serine aminopeptidase S33 domain-containing protein</fullName>
    </recommendedName>
</protein>
<evidence type="ECO:0000313" key="2">
    <source>
        <dbReference type="Proteomes" id="UP000222564"/>
    </source>
</evidence>
<comment type="caution">
    <text evidence="1">The sequence shown here is derived from an EMBL/GenBank/DDBJ whole genome shotgun (WGS) entry which is preliminary data.</text>
</comment>
<dbReference type="InterPro" id="IPR029058">
    <property type="entry name" value="AB_hydrolase_fold"/>
</dbReference>
<organism evidence="1 2">
    <name type="scientific">Desulforamulus profundi</name>
    <dbReference type="NCBI Taxonomy" id="1383067"/>
    <lineage>
        <taxon>Bacteria</taxon>
        <taxon>Bacillati</taxon>
        <taxon>Bacillota</taxon>
        <taxon>Clostridia</taxon>
        <taxon>Eubacteriales</taxon>
        <taxon>Peptococcaceae</taxon>
        <taxon>Desulforamulus</taxon>
    </lineage>
</organism>
<reference evidence="1 2" key="1">
    <citation type="submission" date="2013-09" db="EMBL/GenBank/DDBJ databases">
        <title>Biodegradation of hydrocarbons in the deep terrestrial subsurface : characterization of a microbial consortium composed of two Desulfotomaculum species originating from a deep geological formation.</title>
        <authorList>
            <person name="Aullo T."/>
            <person name="Berlendis S."/>
            <person name="Lascourreges J.-F."/>
            <person name="Dessort D."/>
            <person name="Saint-Laurent S."/>
            <person name="Schraauwers B."/>
            <person name="Mas J."/>
            <person name="Magot M."/>
            <person name="Ranchou-Peyruse A."/>
        </authorList>
    </citation>
    <scope>NUCLEOTIDE SEQUENCE [LARGE SCALE GENOMIC DNA]</scope>
    <source>
        <strain evidence="1 2">Bs107</strain>
    </source>
</reference>
<dbReference type="Gene3D" id="3.40.50.1820">
    <property type="entry name" value="alpha/beta hydrolase"/>
    <property type="match status" value="1"/>
</dbReference>
<dbReference type="Proteomes" id="UP000222564">
    <property type="component" value="Unassembled WGS sequence"/>
</dbReference>
<dbReference type="AlphaFoldDB" id="A0A2C6MDE8"/>
<dbReference type="SUPFAM" id="SSF53474">
    <property type="entry name" value="alpha/beta-Hydrolases"/>
    <property type="match status" value="1"/>
</dbReference>
<dbReference type="EMBL" id="AWQQ01000095">
    <property type="protein sequence ID" value="PHJ37353.1"/>
    <property type="molecule type" value="Genomic_DNA"/>
</dbReference>
<proteinExistence type="predicted"/>
<sequence length="188" mass="21298">MKRDLWEHAVRGGDIRETLGRGPVDGFINLVADNFGDIFSYLLNDQVYQQVNNRFYRAIEETPAPITLVAYSLGSMISFCAQQQRPELAAKISHFITLGSPIFWFRKWLNKRTQLSKPPGPALWTNLAVRIDVACPHLVGYSTCGPDVTIECELEKYNPVKGHLAYFSHPEALKELARAVDARSFTVW</sequence>
<keyword evidence="2" id="KW-1185">Reference proteome</keyword>
<name>A0A2C6MDE8_9FIRM</name>
<accession>A0A2C6MDE8</accession>
<evidence type="ECO:0008006" key="3">
    <source>
        <dbReference type="Google" id="ProtNLM"/>
    </source>
</evidence>
<evidence type="ECO:0000313" key="1">
    <source>
        <dbReference type="EMBL" id="PHJ37353.1"/>
    </source>
</evidence>